<dbReference type="GO" id="GO:0009313">
    <property type="term" value="P:oligosaccharide catabolic process"/>
    <property type="evidence" value="ECO:0007669"/>
    <property type="project" value="TreeGrafter"/>
</dbReference>
<dbReference type="InterPro" id="IPR026856">
    <property type="entry name" value="Sialidase_fam"/>
</dbReference>
<evidence type="ECO:0000256" key="6">
    <source>
        <dbReference type="ARBA" id="ARBA00023295"/>
    </source>
</evidence>
<dbReference type="SUPFAM" id="SSF50939">
    <property type="entry name" value="Sialidases"/>
    <property type="match status" value="1"/>
</dbReference>
<evidence type="ECO:0000256" key="3">
    <source>
        <dbReference type="ARBA" id="ARBA00012733"/>
    </source>
</evidence>
<dbReference type="GeneTree" id="ENSGT00950000182944"/>
<dbReference type="CDD" id="cd15482">
    <property type="entry name" value="Sialidase_non-viral"/>
    <property type="match status" value="1"/>
</dbReference>
<dbReference type="OrthoDB" id="2739686at2759"/>
<dbReference type="GO" id="GO:0004308">
    <property type="term" value="F:exo-alpha-sialidase activity"/>
    <property type="evidence" value="ECO:0007669"/>
    <property type="project" value="UniProtKB-EC"/>
</dbReference>
<keyword evidence="6" id="KW-0326">Glycosidase</keyword>
<dbReference type="PANTHER" id="PTHR10628">
    <property type="entry name" value="SIALIDASE"/>
    <property type="match status" value="1"/>
</dbReference>
<accession>A0A8C5LWT7</accession>
<evidence type="ECO:0000259" key="7">
    <source>
        <dbReference type="Pfam" id="PF13088"/>
    </source>
</evidence>
<reference evidence="8" key="2">
    <citation type="submission" date="2025-09" db="UniProtKB">
        <authorList>
            <consortium name="Ensembl"/>
        </authorList>
    </citation>
    <scope>IDENTIFICATION</scope>
</reference>
<keyword evidence="6" id="KW-0378">Hydrolase</keyword>
<organism evidence="8 9">
    <name type="scientific">Leptobrachium leishanense</name>
    <name type="common">Leishan spiny toad</name>
    <dbReference type="NCBI Taxonomy" id="445787"/>
    <lineage>
        <taxon>Eukaryota</taxon>
        <taxon>Metazoa</taxon>
        <taxon>Chordata</taxon>
        <taxon>Craniata</taxon>
        <taxon>Vertebrata</taxon>
        <taxon>Euteleostomi</taxon>
        <taxon>Amphibia</taxon>
        <taxon>Batrachia</taxon>
        <taxon>Anura</taxon>
        <taxon>Pelobatoidea</taxon>
        <taxon>Megophryidae</taxon>
        <taxon>Leptobrachium</taxon>
    </lineage>
</organism>
<dbReference type="FunFam" id="2.120.10.10:FF:000011">
    <property type="entry name" value="Sialidase 3b"/>
    <property type="match status" value="1"/>
</dbReference>
<dbReference type="Gene3D" id="2.120.10.10">
    <property type="match status" value="1"/>
</dbReference>
<evidence type="ECO:0000256" key="5">
    <source>
        <dbReference type="ARBA" id="ARBA00023277"/>
    </source>
</evidence>
<keyword evidence="4" id="KW-0443">Lipid metabolism</keyword>
<dbReference type="InterPro" id="IPR011040">
    <property type="entry name" value="Sialidase"/>
</dbReference>
<feature type="domain" description="Sialidase" evidence="7">
    <location>
        <begin position="51"/>
        <end position="354"/>
    </location>
</feature>
<evidence type="ECO:0000256" key="2">
    <source>
        <dbReference type="ARBA" id="ARBA00009348"/>
    </source>
</evidence>
<evidence type="ECO:0000313" key="9">
    <source>
        <dbReference type="Proteomes" id="UP000694569"/>
    </source>
</evidence>
<dbReference type="GO" id="GO:0005737">
    <property type="term" value="C:cytoplasm"/>
    <property type="evidence" value="ECO:0007669"/>
    <property type="project" value="TreeGrafter"/>
</dbReference>
<dbReference type="GO" id="GO:0006689">
    <property type="term" value="P:ganglioside catabolic process"/>
    <property type="evidence" value="ECO:0007669"/>
    <property type="project" value="TreeGrafter"/>
</dbReference>
<evidence type="ECO:0000256" key="1">
    <source>
        <dbReference type="ARBA" id="ARBA00000427"/>
    </source>
</evidence>
<dbReference type="Pfam" id="PF13088">
    <property type="entry name" value="BNR_2"/>
    <property type="match status" value="1"/>
</dbReference>
<dbReference type="InterPro" id="IPR036278">
    <property type="entry name" value="Sialidase_sf"/>
</dbReference>
<comment type="similarity">
    <text evidence="2">Belongs to the glycosyl hydrolase 33 family.</text>
</comment>
<dbReference type="Ensembl" id="ENSLLET00000005446.1">
    <property type="protein sequence ID" value="ENSLLEP00000005220.1"/>
    <property type="gene ID" value="ENSLLEG00000003335.1"/>
</dbReference>
<name>A0A8C5LWT7_9ANUR</name>
<evidence type="ECO:0000256" key="4">
    <source>
        <dbReference type="ARBA" id="ARBA00022963"/>
    </source>
</evidence>
<keyword evidence="4" id="KW-0442">Lipid degradation</keyword>
<evidence type="ECO:0000313" key="8">
    <source>
        <dbReference type="Ensembl" id="ENSLLEP00000005220.1"/>
    </source>
</evidence>
<dbReference type="EC" id="3.2.1.18" evidence="3"/>
<proteinExistence type="inferred from homology"/>
<keyword evidence="5" id="KW-0119">Carbohydrate metabolism</keyword>
<dbReference type="Proteomes" id="UP000694569">
    <property type="component" value="Unplaced"/>
</dbReference>
<keyword evidence="9" id="KW-1185">Reference proteome</keyword>
<comment type="catalytic activity">
    <reaction evidence="1">
        <text>Hydrolysis of alpha-(2-&gt;3)-, alpha-(2-&gt;6)-, alpha-(2-&gt;8)- glycosidic linkages of terminal sialic acid residues in oligosaccharides, glycoproteins, glycolipids, colominic acid and synthetic substrates.</text>
        <dbReference type="EC" id="3.2.1.18"/>
    </reaction>
</comment>
<dbReference type="AlphaFoldDB" id="A0A8C5LWT7"/>
<dbReference type="GO" id="GO:0016020">
    <property type="term" value="C:membrane"/>
    <property type="evidence" value="ECO:0007669"/>
    <property type="project" value="TreeGrafter"/>
</dbReference>
<protein>
    <recommendedName>
        <fullName evidence="3">exo-alpha-sialidase</fullName>
        <ecNumber evidence="3">3.2.1.18</ecNumber>
    </recommendedName>
</protein>
<sequence>MMDMDLLLSPQIPGPAMKSSLPERTPLFEHKANGPVYRIPSLIYVLEQKTFLAFAERRKGYDDISADSLVMRKGIYQTGYVKWDAIKTLPEATMEKHRTMNPCSVYDDRSKVIFLFFNCIPVGVRKNYMKKWGNSSKMCYITSSDFGNTWSSIKDITNVTGGIRKMAVSFFSPGHGIHTTEGTLIIPAYVYVAKFWFIRWWSANARSLYLFSEDHGHSWRISEQIAKYEGGECELAEIQEDSKNMIYCNLRTRKDKRVEALSLNVGGEFKFVEKSKKLKECSDGCHGSILSFPGTVEAEQNPNDWLLFSHPVKKDRRDLGIFLNKSPLKSEAWSIPWVIYEGFCAYSDLVDCQEENTFAILFEGGEKTPYEHIYFCRFTVEDVLENIAKKSGFLASIKGIFNKK</sequence>
<reference evidence="8" key="1">
    <citation type="submission" date="2025-08" db="UniProtKB">
        <authorList>
            <consortium name="Ensembl"/>
        </authorList>
    </citation>
    <scope>IDENTIFICATION</scope>
</reference>
<dbReference type="PANTHER" id="PTHR10628:SF29">
    <property type="entry name" value="EXO-ALPHA-SIALIDASE"/>
    <property type="match status" value="1"/>
</dbReference>